<evidence type="ECO:0000313" key="10">
    <source>
        <dbReference type="EnsemblMetazoa" id="OVOC7117.1"/>
    </source>
</evidence>
<comment type="similarity">
    <text evidence="1">Belongs to the helicase family. RLR subfamily.</text>
</comment>
<feature type="domain" description="Helicase C-terminal" evidence="8">
    <location>
        <begin position="646"/>
        <end position="813"/>
    </location>
</feature>
<evidence type="ECO:0000259" key="8">
    <source>
        <dbReference type="PROSITE" id="PS51194"/>
    </source>
</evidence>
<dbReference type="PANTHER" id="PTHR14074:SF16">
    <property type="entry name" value="ANTIVIRAL INNATE IMMUNE RESPONSE RECEPTOR RIG-I"/>
    <property type="match status" value="1"/>
</dbReference>
<reference evidence="10" key="2">
    <citation type="submission" date="2022-06" db="UniProtKB">
        <authorList>
            <consortium name="EnsemblMetazoa"/>
        </authorList>
    </citation>
    <scope>IDENTIFICATION</scope>
</reference>
<dbReference type="GO" id="GO:0005737">
    <property type="term" value="C:cytoplasm"/>
    <property type="evidence" value="ECO:0007669"/>
    <property type="project" value="TreeGrafter"/>
</dbReference>
<accession>A0A8R1Y2X6</accession>
<keyword evidence="11" id="KW-1185">Reference proteome</keyword>
<dbReference type="AlphaFoldDB" id="A0A8R1Y2X6"/>
<evidence type="ECO:0000259" key="7">
    <source>
        <dbReference type="PROSITE" id="PS51192"/>
    </source>
</evidence>
<dbReference type="Proteomes" id="UP000024404">
    <property type="component" value="Unassembled WGS sequence"/>
</dbReference>
<dbReference type="InterPro" id="IPR011545">
    <property type="entry name" value="DEAD/DEAH_box_helicase_dom"/>
</dbReference>
<dbReference type="GO" id="GO:0005524">
    <property type="term" value="F:ATP binding"/>
    <property type="evidence" value="ECO:0007669"/>
    <property type="project" value="UniProtKB-KW"/>
</dbReference>
<evidence type="ECO:0000256" key="5">
    <source>
        <dbReference type="ARBA" id="ARBA00022859"/>
    </source>
</evidence>
<dbReference type="Pfam" id="PF00270">
    <property type="entry name" value="DEAD"/>
    <property type="match status" value="1"/>
</dbReference>
<dbReference type="Gene3D" id="2.170.150.30">
    <property type="entry name" value="RIG-I-like receptor, C-terminal regulatory domain"/>
    <property type="match status" value="1"/>
</dbReference>
<evidence type="ECO:0000313" key="11">
    <source>
        <dbReference type="Proteomes" id="UP000024404"/>
    </source>
</evidence>
<dbReference type="Pfam" id="PF00271">
    <property type="entry name" value="Helicase_C"/>
    <property type="match status" value="1"/>
</dbReference>
<evidence type="ECO:0000256" key="1">
    <source>
        <dbReference type="ARBA" id="ARBA00006866"/>
    </source>
</evidence>
<dbReference type="EnsemblMetazoa" id="OVOC7117.1">
    <property type="protein sequence ID" value="OVOC7117.1"/>
    <property type="gene ID" value="WBGene00243926"/>
</dbReference>
<dbReference type="SMART" id="SM00490">
    <property type="entry name" value="HELICc"/>
    <property type="match status" value="1"/>
</dbReference>
<evidence type="ECO:0008006" key="12">
    <source>
        <dbReference type="Google" id="ProtNLM"/>
    </source>
</evidence>
<protein>
    <recommendedName>
        <fullName evidence="12">RNA helicase</fullName>
    </recommendedName>
</protein>
<dbReference type="GO" id="GO:0003724">
    <property type="term" value="F:RNA helicase activity"/>
    <property type="evidence" value="ECO:0007669"/>
    <property type="project" value="UniProtKB-EC"/>
</dbReference>
<dbReference type="InterPro" id="IPR014001">
    <property type="entry name" value="Helicase_ATP-bd"/>
</dbReference>
<dbReference type="InterPro" id="IPR001650">
    <property type="entry name" value="Helicase_C-like"/>
</dbReference>
<feature type="domain" description="RLR CTR" evidence="9">
    <location>
        <begin position="837"/>
        <end position="969"/>
    </location>
</feature>
<keyword evidence="3" id="KW-0547">Nucleotide-binding</keyword>
<comment type="catalytic activity">
    <reaction evidence="6">
        <text>ATP + H2O = ADP + phosphate + H(+)</text>
        <dbReference type="Rhea" id="RHEA:13065"/>
        <dbReference type="ChEBI" id="CHEBI:15377"/>
        <dbReference type="ChEBI" id="CHEBI:15378"/>
        <dbReference type="ChEBI" id="CHEBI:30616"/>
        <dbReference type="ChEBI" id="CHEBI:43474"/>
        <dbReference type="ChEBI" id="CHEBI:456216"/>
        <dbReference type="EC" id="3.6.4.13"/>
    </reaction>
    <physiologicalReaction direction="left-to-right" evidence="6">
        <dbReference type="Rhea" id="RHEA:13066"/>
    </physiologicalReaction>
</comment>
<evidence type="ECO:0000256" key="4">
    <source>
        <dbReference type="ARBA" id="ARBA00022840"/>
    </source>
</evidence>
<evidence type="ECO:0000256" key="2">
    <source>
        <dbReference type="ARBA" id="ARBA00022588"/>
    </source>
</evidence>
<evidence type="ECO:0000256" key="6">
    <source>
        <dbReference type="ARBA" id="ARBA00049390"/>
    </source>
</evidence>
<dbReference type="Gene3D" id="1.20.1320.30">
    <property type="match status" value="1"/>
</dbReference>
<keyword evidence="2" id="KW-0399">Innate immunity</keyword>
<dbReference type="SUPFAM" id="SSF52540">
    <property type="entry name" value="P-loop containing nucleoside triphosphate hydrolases"/>
    <property type="match status" value="1"/>
</dbReference>
<dbReference type="Gene3D" id="3.40.50.300">
    <property type="entry name" value="P-loop containing nucleotide triphosphate hydrolases"/>
    <property type="match status" value="2"/>
</dbReference>
<dbReference type="PROSITE" id="PS51789">
    <property type="entry name" value="RLR_CTR"/>
    <property type="match status" value="1"/>
</dbReference>
<name>A0A8R1Y2X6_ONCVO</name>
<dbReference type="PANTHER" id="PTHR14074">
    <property type="entry name" value="HELICASE WITH DEATH DOMAIN-RELATED"/>
    <property type="match status" value="1"/>
</dbReference>
<dbReference type="InterPro" id="IPR051363">
    <property type="entry name" value="RLR_Helicase"/>
</dbReference>
<dbReference type="InterPro" id="IPR027417">
    <property type="entry name" value="P-loop_NTPase"/>
</dbReference>
<sequence>MIHAVTESSQQYFNENDEFAKLMANNEGFRLGHLRLYKAELLESLNSIEKLQQFREFFDDPKYFTRLLDLYKGDSSKKMALNHFWRRICFNREAMDRMLFMATKENKALFDSIHESISAESLEYYRKMFSEDTKKMDKITMTIESLPICAALKDKGYESITNVVREMIKSKKYDEAACYLMRNLPKMKNLECELSSWYFDFLNACLLDSANRSIPEFIDPDYKIHLDAYNAQCRVLKISQNKSGPQNGLPNIVEELEPEKPESRTQEHYKKYRIKAFSDEKLERLEDAESIELRPYQQELVEAACRGINTIICAPTGSGKTVVAAYIILEHFRAMKAANKPSRVAILVPTIPLVEQQCIMLNRYLRKTFWVDGMSGSEPVDENGRAPNVLASHVTIFTPQIFINLLKSIRRDDRLYFTDFSMFIFDECHHCDGDHPYHVLMRMLHRFDGPKPQIVGLTASLPLGAGRANVEAALDHMMDLCSKLSTHSISTVRKHIENLRYYVKPPVDDIKRAHRLESDIFSQSLEICMRKIESTIKPELGKISENKVIDFRMDEITFPAYRSSTRYESFVGSLKNRLMELPGSKLKHQLIKIAYNYLYENIMKEILPDAGDNAAIQNQLGMLFEKFVKPNELKFKENDTSEEKEILKILHTILREQYISDPASRTIIFVTTRKLTQYLSHHLNAIKIIDGSSRAVGFVTSSNQSSNLSGQTAEEQRTVIESFNQGTLKVLVATSVAEEGLDISACNLIIKYNNTGSERSLIQRRGRARAKNSKSILLALDGSIEEKELESIQKEHLMRRCLEHMQTKSEKQMKQLVEAKINQRKALQEADLVREKERKRSLEGKCYDLKCRLCGAFICKSSSMRIACDSQYVCCDPTIWERIDARVHSTKSLAIATLVGKPHCKGNGESSCNEVLGTIVKLYGAFLPTISAKAIIIDDKELSGRAQHEKKWDAITKDRFCVEPITEFDLKVMLNSLYNQSREQHFQFEAEAELAIKRALTELKKEKRPFVIDE</sequence>
<dbReference type="Pfam" id="PF11648">
    <property type="entry name" value="RIG-I_C-RD"/>
    <property type="match status" value="1"/>
</dbReference>
<keyword evidence="4" id="KW-0067">ATP-binding</keyword>
<dbReference type="PROSITE" id="PS51192">
    <property type="entry name" value="HELICASE_ATP_BIND_1"/>
    <property type="match status" value="1"/>
</dbReference>
<dbReference type="EMBL" id="CMVM020000188">
    <property type="status" value="NOT_ANNOTATED_CDS"/>
    <property type="molecule type" value="Genomic_DNA"/>
</dbReference>
<evidence type="ECO:0000259" key="9">
    <source>
        <dbReference type="PROSITE" id="PS51789"/>
    </source>
</evidence>
<dbReference type="PROSITE" id="PS51194">
    <property type="entry name" value="HELICASE_CTER"/>
    <property type="match status" value="1"/>
</dbReference>
<proteinExistence type="inferred from homology"/>
<evidence type="ECO:0000256" key="3">
    <source>
        <dbReference type="ARBA" id="ARBA00022741"/>
    </source>
</evidence>
<dbReference type="InterPro" id="IPR021673">
    <property type="entry name" value="RLR_CTR"/>
</dbReference>
<dbReference type="GO" id="GO:0003676">
    <property type="term" value="F:nucleic acid binding"/>
    <property type="evidence" value="ECO:0007669"/>
    <property type="project" value="InterPro"/>
</dbReference>
<dbReference type="InterPro" id="IPR038557">
    <property type="entry name" value="RLR_C_sf"/>
</dbReference>
<reference evidence="11" key="1">
    <citation type="submission" date="2013-10" db="EMBL/GenBank/DDBJ databases">
        <title>Genome sequencing of Onchocerca volvulus.</title>
        <authorList>
            <person name="Cotton J."/>
            <person name="Tsai J."/>
            <person name="Stanley E."/>
            <person name="Tracey A."/>
            <person name="Holroyd N."/>
            <person name="Lustigman S."/>
            <person name="Berriman M."/>
        </authorList>
    </citation>
    <scope>NUCLEOTIDE SEQUENCE</scope>
</reference>
<dbReference type="GO" id="GO:0045087">
    <property type="term" value="P:innate immune response"/>
    <property type="evidence" value="ECO:0007669"/>
    <property type="project" value="UniProtKB-KW"/>
</dbReference>
<dbReference type="SMART" id="SM00487">
    <property type="entry name" value="DEXDc"/>
    <property type="match status" value="1"/>
</dbReference>
<organism evidence="10 11">
    <name type="scientific">Onchocerca volvulus</name>
    <dbReference type="NCBI Taxonomy" id="6282"/>
    <lineage>
        <taxon>Eukaryota</taxon>
        <taxon>Metazoa</taxon>
        <taxon>Ecdysozoa</taxon>
        <taxon>Nematoda</taxon>
        <taxon>Chromadorea</taxon>
        <taxon>Rhabditida</taxon>
        <taxon>Spirurina</taxon>
        <taxon>Spiruromorpha</taxon>
        <taxon>Filarioidea</taxon>
        <taxon>Onchocercidae</taxon>
        <taxon>Onchocerca</taxon>
    </lineage>
</organism>
<feature type="domain" description="Helicase ATP-binding" evidence="7">
    <location>
        <begin position="301"/>
        <end position="479"/>
    </location>
</feature>
<keyword evidence="5" id="KW-0391">Immunity</keyword>